<dbReference type="Gene3D" id="3.40.50.880">
    <property type="match status" value="1"/>
</dbReference>
<dbReference type="Pfam" id="PF13519">
    <property type="entry name" value="VWA_2"/>
    <property type="match status" value="1"/>
</dbReference>
<dbReference type="Gene3D" id="3.40.50.410">
    <property type="entry name" value="von Willebrand factor, type A domain"/>
    <property type="match status" value="1"/>
</dbReference>
<dbReference type="PANTHER" id="PTHR37464">
    <property type="entry name" value="BLL2463 PROTEIN"/>
    <property type="match status" value="1"/>
</dbReference>
<dbReference type="CDD" id="cd00198">
    <property type="entry name" value="vWFA"/>
    <property type="match status" value="1"/>
</dbReference>
<proteinExistence type="predicted"/>
<dbReference type="Proteomes" id="UP000702544">
    <property type="component" value="Unassembled WGS sequence"/>
</dbReference>
<dbReference type="SUPFAM" id="SSF52317">
    <property type="entry name" value="Class I glutamine amidotransferase-like"/>
    <property type="match status" value="1"/>
</dbReference>
<evidence type="ECO:0000256" key="1">
    <source>
        <dbReference type="SAM" id="Phobius"/>
    </source>
</evidence>
<evidence type="ECO:0000259" key="2">
    <source>
        <dbReference type="SMART" id="SM00327"/>
    </source>
</evidence>
<keyword evidence="1" id="KW-0472">Membrane</keyword>
<name>A0AAE4Z6N7_9BACT</name>
<evidence type="ECO:0000313" key="3">
    <source>
        <dbReference type="EMBL" id="NIR74588.1"/>
    </source>
</evidence>
<feature type="transmembrane region" description="Helical" evidence="1">
    <location>
        <begin position="6"/>
        <end position="25"/>
    </location>
</feature>
<keyword evidence="1" id="KW-1133">Transmembrane helix</keyword>
<gene>
    <name evidence="3" type="ORF">GWO12_05685</name>
</gene>
<dbReference type="InterPro" id="IPR036465">
    <property type="entry name" value="vWFA_dom_sf"/>
</dbReference>
<dbReference type="EMBL" id="JAACAK010000046">
    <property type="protein sequence ID" value="NIR74588.1"/>
    <property type="molecule type" value="Genomic_DNA"/>
</dbReference>
<accession>A0AAE4Z6N7</accession>
<dbReference type="NCBIfam" id="TIGR02226">
    <property type="entry name" value="two_anch"/>
    <property type="match status" value="1"/>
</dbReference>
<dbReference type="PANTHER" id="PTHR37464:SF1">
    <property type="entry name" value="BLL2463 PROTEIN"/>
    <property type="match status" value="1"/>
</dbReference>
<feature type="domain" description="VWFA" evidence="2">
    <location>
        <begin position="93"/>
        <end position="279"/>
    </location>
</feature>
<dbReference type="Pfam" id="PF07584">
    <property type="entry name" value="BatA"/>
    <property type="match status" value="1"/>
</dbReference>
<reference evidence="3 4" key="1">
    <citation type="submission" date="2020-01" db="EMBL/GenBank/DDBJ databases">
        <title>Genomes assembled from Gulf of Kutch pelagic sediment metagenomes.</title>
        <authorList>
            <person name="Chandrashekar M."/>
            <person name="Mahajan M.S."/>
            <person name="Dave K.J."/>
            <person name="Vatsa P."/>
            <person name="Nathani N.M."/>
        </authorList>
    </citation>
    <scope>NUCLEOTIDE SEQUENCE [LARGE SCALE GENOMIC DNA]</scope>
    <source>
        <strain evidence="3">KS3-K002</strain>
    </source>
</reference>
<sequence length="695" mass="75842">MGFSFLAPVFLLGLAAIAIPIWIHLTHRERRDAVRFPSLMFLREVPFKTVRRQRIRHWLLFALRVAAVLLLVAAFARPLLERSDGSAAAFVQARELVVLLDRSHSMAYADNWDRAVEAARWALGNLGADDRATLVTFAEDAEAASQPSGDPAVLLAALDGVELGTETTRYGPALQLAREIIERSDRPRGEALLISDMQQVGWDPANASRLPGRTRLRLVDVGRGEAFNVAITGMNIARGRRGGREEIVVSAVLANFGGRPVADLSASLEIEGERVASREVDLDAGSTFAVTFEPHPLPGRPVRGIVRAGDDALPLDNSFQFVVAPEPPVRILIVEPRGAGADYALYLERALAISRRPAFEVQTERVTSLTESDLDDRSVVVLNDAPPPGGAVGARLREFVEEGGGLLVVLGRRAPPGGWPEDLIDLVPGDFGGPVDRAAEGGGTLGYLDYDHPALEIFNTPRSGDFSTARFYRYRRFQPAEDGRVLARFDDGAEAMVEGSYGEGRVLVLTSGTENFWNDLTIQPVFLPLIHQLVKHLSGYREATTWHRVGGVVDLSAKAELTAGVSSLDELELVIENPRGRERVLRPARDSWYLNLELPGFYHVRQVGDEDRAVWLAANLDPSESDLSRVDVQELAGALVAPEEADAGVAEARALSAEEQEGRQSLWWYLLAAACAILLIETVLSNRARRLAPGT</sequence>
<dbReference type="SMART" id="SM00327">
    <property type="entry name" value="VWA"/>
    <property type="match status" value="1"/>
</dbReference>
<dbReference type="SUPFAM" id="SSF53300">
    <property type="entry name" value="vWA-like"/>
    <property type="match status" value="1"/>
</dbReference>
<dbReference type="InterPro" id="IPR011933">
    <property type="entry name" value="Double_TM_dom"/>
</dbReference>
<dbReference type="AlphaFoldDB" id="A0AAE4Z6N7"/>
<dbReference type="InterPro" id="IPR029062">
    <property type="entry name" value="Class_I_gatase-like"/>
</dbReference>
<dbReference type="InterPro" id="IPR002035">
    <property type="entry name" value="VWF_A"/>
</dbReference>
<organism evidence="3 4">
    <name type="scientific">Candidatus Kutchimonas denitrificans</name>
    <dbReference type="NCBI Taxonomy" id="3056748"/>
    <lineage>
        <taxon>Bacteria</taxon>
        <taxon>Pseudomonadati</taxon>
        <taxon>Gemmatimonadota</taxon>
        <taxon>Gemmatimonadia</taxon>
        <taxon>Candidatus Palauibacterales</taxon>
        <taxon>Candidatus Palauibacteraceae</taxon>
        <taxon>Candidatus Kutchimonas</taxon>
    </lineage>
</organism>
<comment type="caution">
    <text evidence="3">The sequence shown here is derived from an EMBL/GenBank/DDBJ whole genome shotgun (WGS) entry which is preliminary data.</text>
</comment>
<dbReference type="InterPro" id="IPR024163">
    <property type="entry name" value="Aerotolerance_reg_N"/>
</dbReference>
<evidence type="ECO:0000313" key="4">
    <source>
        <dbReference type="Proteomes" id="UP000702544"/>
    </source>
</evidence>
<protein>
    <submittedName>
        <fullName evidence="3">VWA domain-containing protein</fullName>
    </submittedName>
</protein>
<keyword evidence="1" id="KW-0812">Transmembrane</keyword>
<feature type="transmembrane region" description="Helical" evidence="1">
    <location>
        <begin position="58"/>
        <end position="76"/>
    </location>
</feature>